<dbReference type="EMBL" id="CACRXK020007890">
    <property type="protein sequence ID" value="CAB4013444.1"/>
    <property type="molecule type" value="Genomic_DNA"/>
</dbReference>
<dbReference type="AlphaFoldDB" id="A0A7D9ENB2"/>
<proteinExistence type="predicted"/>
<sequence>KVSRKKFRKFTYPGKSAEEIESEIRNKDNVSISRSHVKIHCRTNNLPIDQSNACLNKIEKLCSAVHYKVPNAE</sequence>
<dbReference type="OrthoDB" id="10072345at2759"/>
<feature type="non-terminal residue" evidence="1">
    <location>
        <position position="1"/>
    </location>
</feature>
<protein>
    <submittedName>
        <fullName evidence="1">Uncharacterized protein</fullName>
    </submittedName>
</protein>
<organism evidence="1 2">
    <name type="scientific">Paramuricea clavata</name>
    <name type="common">Red gorgonian</name>
    <name type="synonym">Violescent sea-whip</name>
    <dbReference type="NCBI Taxonomy" id="317549"/>
    <lineage>
        <taxon>Eukaryota</taxon>
        <taxon>Metazoa</taxon>
        <taxon>Cnidaria</taxon>
        <taxon>Anthozoa</taxon>
        <taxon>Octocorallia</taxon>
        <taxon>Malacalcyonacea</taxon>
        <taxon>Plexauridae</taxon>
        <taxon>Paramuricea</taxon>
    </lineage>
</organism>
<name>A0A7D9ENB2_PARCT</name>
<evidence type="ECO:0000313" key="2">
    <source>
        <dbReference type="Proteomes" id="UP001152795"/>
    </source>
</evidence>
<accession>A0A7D9ENB2</accession>
<reference evidence="1" key="1">
    <citation type="submission" date="2020-04" db="EMBL/GenBank/DDBJ databases">
        <authorList>
            <person name="Alioto T."/>
            <person name="Alioto T."/>
            <person name="Gomez Garrido J."/>
        </authorList>
    </citation>
    <scope>NUCLEOTIDE SEQUENCE</scope>
    <source>
        <strain evidence="1">A484AB</strain>
    </source>
</reference>
<comment type="caution">
    <text evidence="1">The sequence shown here is derived from an EMBL/GenBank/DDBJ whole genome shotgun (WGS) entry which is preliminary data.</text>
</comment>
<evidence type="ECO:0000313" key="1">
    <source>
        <dbReference type="EMBL" id="CAB4013444.1"/>
    </source>
</evidence>
<keyword evidence="2" id="KW-1185">Reference proteome</keyword>
<feature type="non-terminal residue" evidence="1">
    <location>
        <position position="73"/>
    </location>
</feature>
<dbReference type="Proteomes" id="UP001152795">
    <property type="component" value="Unassembled WGS sequence"/>
</dbReference>
<gene>
    <name evidence="1" type="ORF">PACLA_8A052916</name>
</gene>